<organism evidence="1 2">
    <name type="scientific">Ktedonobacter robiniae</name>
    <dbReference type="NCBI Taxonomy" id="2778365"/>
    <lineage>
        <taxon>Bacteria</taxon>
        <taxon>Bacillati</taxon>
        <taxon>Chloroflexota</taxon>
        <taxon>Ktedonobacteria</taxon>
        <taxon>Ktedonobacterales</taxon>
        <taxon>Ktedonobacteraceae</taxon>
        <taxon>Ktedonobacter</taxon>
    </lineage>
</organism>
<reference evidence="1 2" key="1">
    <citation type="journal article" date="2021" name="Int. J. Syst. Evol. Microbiol.">
        <title>Reticulibacter mediterranei gen. nov., sp. nov., within the new family Reticulibacteraceae fam. nov., and Ktedonospora formicarum gen. nov., sp. nov., Ktedonobacter robiniae sp. nov., Dictyobacter formicarum sp. nov. and Dictyobacter arantiisoli sp. nov., belonging to the class Ktedonobacteria.</title>
        <authorList>
            <person name="Yabe S."/>
            <person name="Zheng Y."/>
            <person name="Wang C.M."/>
            <person name="Sakai Y."/>
            <person name="Abe K."/>
            <person name="Yokota A."/>
            <person name="Donadio S."/>
            <person name="Cavaletti L."/>
            <person name="Monciardini P."/>
        </authorList>
    </citation>
    <scope>NUCLEOTIDE SEQUENCE [LARGE SCALE GENOMIC DNA]</scope>
    <source>
        <strain evidence="1 2">SOSP1-30</strain>
    </source>
</reference>
<evidence type="ECO:0000313" key="1">
    <source>
        <dbReference type="EMBL" id="GHO55196.1"/>
    </source>
</evidence>
<protein>
    <recommendedName>
        <fullName evidence="3">Ester cyclase</fullName>
    </recommendedName>
</protein>
<dbReference type="Proteomes" id="UP000654345">
    <property type="component" value="Unassembled WGS sequence"/>
</dbReference>
<dbReference type="Gene3D" id="3.10.450.50">
    <property type="match status" value="1"/>
</dbReference>
<proteinExistence type="predicted"/>
<dbReference type="SUPFAM" id="SSF54427">
    <property type="entry name" value="NTF2-like"/>
    <property type="match status" value="1"/>
</dbReference>
<sequence>MTTELARGDKDIARQFYERAWNDADESVVDELLAEDFYNHELPDDNGQPHRERYKQAIRDTFTAFPDWKIDVYKIGDEGENVLMRYRCWGTHTGPGMGEPTGKRIEMEGATTVRVANGKIHEFWKRDNSSEAWKKLRSE</sequence>
<comment type="caution">
    <text evidence="1">The sequence shown here is derived from an EMBL/GenBank/DDBJ whole genome shotgun (WGS) entry which is preliminary data.</text>
</comment>
<keyword evidence="2" id="KW-1185">Reference proteome</keyword>
<dbReference type="PANTHER" id="PTHR38436:SF1">
    <property type="entry name" value="ESTER CYCLASE"/>
    <property type="match status" value="1"/>
</dbReference>
<accession>A0ABQ3UR33</accession>
<evidence type="ECO:0000313" key="2">
    <source>
        <dbReference type="Proteomes" id="UP000654345"/>
    </source>
</evidence>
<name>A0ABQ3UR33_9CHLR</name>
<dbReference type="InterPro" id="IPR009959">
    <property type="entry name" value="Cyclase_SnoaL-like"/>
</dbReference>
<evidence type="ECO:0008006" key="3">
    <source>
        <dbReference type="Google" id="ProtNLM"/>
    </source>
</evidence>
<dbReference type="EMBL" id="BNJG01000001">
    <property type="protein sequence ID" value="GHO55196.1"/>
    <property type="molecule type" value="Genomic_DNA"/>
</dbReference>
<dbReference type="PANTHER" id="PTHR38436">
    <property type="entry name" value="POLYKETIDE CYCLASE SNOAL-LIKE DOMAIN"/>
    <property type="match status" value="1"/>
</dbReference>
<dbReference type="RefSeq" id="WP_201371814.1">
    <property type="nucleotide sequence ID" value="NZ_BNJG01000001.1"/>
</dbReference>
<dbReference type="InterPro" id="IPR032710">
    <property type="entry name" value="NTF2-like_dom_sf"/>
</dbReference>
<gene>
    <name evidence="1" type="ORF">KSB_36710</name>
</gene>
<dbReference type="Pfam" id="PF07366">
    <property type="entry name" value="SnoaL"/>
    <property type="match status" value="1"/>
</dbReference>